<evidence type="ECO:0000313" key="2">
    <source>
        <dbReference type="EMBL" id="PCD04051.1"/>
    </source>
</evidence>
<dbReference type="AlphaFoldDB" id="A0A2A4B6G8"/>
<feature type="region of interest" description="Disordered" evidence="1">
    <location>
        <begin position="88"/>
        <end position="107"/>
    </location>
</feature>
<name>A0A2A4B6G8_9SPHN</name>
<feature type="compositionally biased region" description="Basic and acidic residues" evidence="1">
    <location>
        <begin position="98"/>
        <end position="107"/>
    </location>
</feature>
<evidence type="ECO:0008006" key="4">
    <source>
        <dbReference type="Google" id="ProtNLM"/>
    </source>
</evidence>
<protein>
    <recommendedName>
        <fullName evidence="4">Flagellar FliJ protein</fullName>
    </recommendedName>
</protein>
<evidence type="ECO:0000256" key="1">
    <source>
        <dbReference type="SAM" id="MobiDB-lite"/>
    </source>
</evidence>
<organism evidence="2 3">
    <name type="scientific">Sphingomonas spermidinifaciens</name>
    <dbReference type="NCBI Taxonomy" id="1141889"/>
    <lineage>
        <taxon>Bacteria</taxon>
        <taxon>Pseudomonadati</taxon>
        <taxon>Pseudomonadota</taxon>
        <taxon>Alphaproteobacteria</taxon>
        <taxon>Sphingomonadales</taxon>
        <taxon>Sphingomonadaceae</taxon>
        <taxon>Sphingomonas</taxon>
    </lineage>
</organism>
<dbReference type="EMBL" id="NWMW01000001">
    <property type="protein sequence ID" value="PCD04051.1"/>
    <property type="molecule type" value="Genomic_DNA"/>
</dbReference>
<comment type="caution">
    <text evidence="2">The sequence shown here is derived from an EMBL/GenBank/DDBJ whole genome shotgun (WGS) entry which is preliminary data.</text>
</comment>
<dbReference type="Proteomes" id="UP000218366">
    <property type="component" value="Unassembled WGS sequence"/>
</dbReference>
<accession>A0A2A4B6G8</accession>
<gene>
    <name evidence="2" type="ORF">COC42_07010</name>
</gene>
<dbReference type="RefSeq" id="WP_096342446.1">
    <property type="nucleotide sequence ID" value="NZ_NWMW01000001.1"/>
</dbReference>
<reference evidence="2 3" key="1">
    <citation type="submission" date="2017-09" db="EMBL/GenBank/DDBJ databases">
        <title>Sphingomonas spermidinifaciens 9NM-10, whole genome shotgun sequence.</title>
        <authorList>
            <person name="Feng G."/>
            <person name="Zhu H."/>
        </authorList>
    </citation>
    <scope>NUCLEOTIDE SEQUENCE [LARGE SCALE GENOMIC DNA]</scope>
    <source>
        <strain evidence="2 3">9NM-10</strain>
    </source>
</reference>
<evidence type="ECO:0000313" key="3">
    <source>
        <dbReference type="Proteomes" id="UP000218366"/>
    </source>
</evidence>
<proteinExistence type="predicted"/>
<sequence length="143" mass="15377">MPADARKLSRILRVRTLQLGLTRAEEARAVDRVASETALRDRIARLAQDVAPAPSPLPADSLSFAAAAHYRERLHQSAHAAEARVSAAHDGLASARAATHEARRDQSAVEKLIVRADHAAALKAIRALEALPPGRAPKRHDPC</sequence>
<keyword evidence="3" id="KW-1185">Reference proteome</keyword>